<evidence type="ECO:0000313" key="5">
    <source>
        <dbReference type="EMBL" id="MPY49767.1"/>
    </source>
</evidence>
<proteinExistence type="predicted"/>
<comment type="caution">
    <text evidence="5">The sequence shown here is derived from an EMBL/GenBank/DDBJ whole genome shotgun (WGS) entry which is preliminary data.</text>
</comment>
<evidence type="ECO:0000256" key="2">
    <source>
        <dbReference type="ARBA" id="ARBA00023125"/>
    </source>
</evidence>
<name>A0A5N8WR83_9ACTN</name>
<keyword evidence="2" id="KW-0238">DNA-binding</keyword>
<dbReference type="InterPro" id="IPR000792">
    <property type="entry name" value="Tscrpt_reg_LuxR_C"/>
</dbReference>
<dbReference type="PROSITE" id="PS50043">
    <property type="entry name" value="HTH_LUXR_2"/>
    <property type="match status" value="1"/>
</dbReference>
<dbReference type="GO" id="GO:0006355">
    <property type="term" value="P:regulation of DNA-templated transcription"/>
    <property type="evidence" value="ECO:0007669"/>
    <property type="project" value="InterPro"/>
</dbReference>
<dbReference type="CDD" id="cd06170">
    <property type="entry name" value="LuxR_C_like"/>
    <property type="match status" value="1"/>
</dbReference>
<evidence type="ECO:0000256" key="1">
    <source>
        <dbReference type="ARBA" id="ARBA00023015"/>
    </source>
</evidence>
<gene>
    <name evidence="5" type="ORF">FPZ41_14810</name>
</gene>
<evidence type="ECO:0000256" key="3">
    <source>
        <dbReference type="ARBA" id="ARBA00023163"/>
    </source>
</evidence>
<dbReference type="SUPFAM" id="SSF46894">
    <property type="entry name" value="C-terminal effector domain of the bipartite response regulators"/>
    <property type="match status" value="1"/>
</dbReference>
<dbReference type="Gene3D" id="3.40.50.2300">
    <property type="match status" value="1"/>
</dbReference>
<dbReference type="Pfam" id="PF00196">
    <property type="entry name" value="GerE"/>
    <property type="match status" value="1"/>
</dbReference>
<dbReference type="PRINTS" id="PR00038">
    <property type="entry name" value="HTHLUXR"/>
</dbReference>
<reference evidence="5 6" key="1">
    <citation type="submission" date="2019-09" db="EMBL/GenBank/DDBJ databases">
        <authorList>
            <person name="Duangmal K."/>
            <person name="Teo W.F.A."/>
            <person name="Lipun K."/>
        </authorList>
    </citation>
    <scope>NUCLEOTIDE SEQUENCE [LARGE SCALE GENOMIC DNA]</scope>
    <source>
        <strain evidence="5 6">K1PN6</strain>
    </source>
</reference>
<dbReference type="InterPro" id="IPR016032">
    <property type="entry name" value="Sig_transdc_resp-reg_C-effctor"/>
</dbReference>
<dbReference type="AlphaFoldDB" id="A0A5N8WR83"/>
<sequence length="217" mass="23474">MPQQTLQQAPTGTVRVAINAPDYLTRAGLVSCLQHDRRLSEVRPGEHQKADTVVVAVDVADGSTLDLLAGLREGSRGRFVMVVGRQWRADVSAAVGRGVRAVLWRNSLTPEAFVGALLTVAAGGTSLPPALRSTLVEHVRSTRRDVLPARPPSASGVSPRELDVLRLIAEGEELSAIAVKLSYSERTIKYILYGVMNRLQLRNRPHAVSYAIRAGLI</sequence>
<evidence type="ECO:0000313" key="6">
    <source>
        <dbReference type="Proteomes" id="UP000373149"/>
    </source>
</evidence>
<dbReference type="InterPro" id="IPR039420">
    <property type="entry name" value="WalR-like"/>
</dbReference>
<accession>A0A5N8WR83</accession>
<feature type="domain" description="HTH luxR-type" evidence="4">
    <location>
        <begin position="150"/>
        <end position="215"/>
    </location>
</feature>
<keyword evidence="6" id="KW-1185">Reference proteome</keyword>
<keyword evidence="1" id="KW-0805">Transcription regulation</keyword>
<protein>
    <submittedName>
        <fullName evidence="5">Response regulator transcription factor</fullName>
    </submittedName>
</protein>
<dbReference type="PANTHER" id="PTHR43214">
    <property type="entry name" value="TWO-COMPONENT RESPONSE REGULATOR"/>
    <property type="match status" value="1"/>
</dbReference>
<dbReference type="SMART" id="SM00421">
    <property type="entry name" value="HTH_LUXR"/>
    <property type="match status" value="1"/>
</dbReference>
<dbReference type="PANTHER" id="PTHR43214:SF24">
    <property type="entry name" value="TRANSCRIPTIONAL REGULATORY PROTEIN NARL-RELATED"/>
    <property type="match status" value="1"/>
</dbReference>
<evidence type="ECO:0000259" key="4">
    <source>
        <dbReference type="PROSITE" id="PS50043"/>
    </source>
</evidence>
<keyword evidence="3" id="KW-0804">Transcription</keyword>
<dbReference type="Proteomes" id="UP000373149">
    <property type="component" value="Unassembled WGS sequence"/>
</dbReference>
<dbReference type="RefSeq" id="WP_152862789.1">
    <property type="nucleotide sequence ID" value="NZ_VMNX01000044.1"/>
</dbReference>
<dbReference type="EMBL" id="VMNX01000044">
    <property type="protein sequence ID" value="MPY49767.1"/>
    <property type="molecule type" value="Genomic_DNA"/>
</dbReference>
<organism evidence="5 6">
    <name type="scientific">Streptomyces acidicola</name>
    <dbReference type="NCBI Taxonomy" id="2596892"/>
    <lineage>
        <taxon>Bacteria</taxon>
        <taxon>Bacillati</taxon>
        <taxon>Actinomycetota</taxon>
        <taxon>Actinomycetes</taxon>
        <taxon>Kitasatosporales</taxon>
        <taxon>Streptomycetaceae</taxon>
        <taxon>Streptomyces</taxon>
    </lineage>
</organism>
<dbReference type="GO" id="GO:0003677">
    <property type="term" value="F:DNA binding"/>
    <property type="evidence" value="ECO:0007669"/>
    <property type="project" value="UniProtKB-KW"/>
</dbReference>